<evidence type="ECO:0000313" key="3">
    <source>
        <dbReference type="Proteomes" id="UP001596513"/>
    </source>
</evidence>
<feature type="transmembrane region" description="Helical" evidence="1">
    <location>
        <begin position="49"/>
        <end position="67"/>
    </location>
</feature>
<keyword evidence="1" id="KW-0472">Membrane</keyword>
<sequence length="193" mass="21086">MPIPARWITVALLNLALAATLGALLRYVFLHEVPGVEYRYVMHAHSHGAMLGWVFLALFASYTQLAQPAAGRLRWYRRLFWAAEVAVLGMMVSFSWQGYGAVSIGLSTAHLLLSYGAVALLWPDLRRQLAGRAALPYLLAGLGSVVVATLGVWALAVVMSRPHPSTELYYLAIQFFCTSSSTAGLPSACWGWC</sequence>
<evidence type="ECO:0008006" key="4">
    <source>
        <dbReference type="Google" id="ProtNLM"/>
    </source>
</evidence>
<feature type="transmembrane region" description="Helical" evidence="1">
    <location>
        <begin position="79"/>
        <end position="96"/>
    </location>
</feature>
<name>A0ABW2UFK7_9BACT</name>
<keyword evidence="1" id="KW-1133">Transmembrane helix</keyword>
<protein>
    <recommendedName>
        <fullName evidence="4">NnrS family protein</fullName>
    </recommendedName>
</protein>
<organism evidence="2 3">
    <name type="scientific">Hymenobacter humi</name>
    <dbReference type="NCBI Taxonomy" id="1411620"/>
    <lineage>
        <taxon>Bacteria</taxon>
        <taxon>Pseudomonadati</taxon>
        <taxon>Bacteroidota</taxon>
        <taxon>Cytophagia</taxon>
        <taxon>Cytophagales</taxon>
        <taxon>Hymenobacteraceae</taxon>
        <taxon>Hymenobacter</taxon>
    </lineage>
</organism>
<dbReference type="EMBL" id="JBHTEK010000006">
    <property type="protein sequence ID" value="MFC7671197.1"/>
    <property type="molecule type" value="Genomic_DNA"/>
</dbReference>
<comment type="caution">
    <text evidence="2">The sequence shown here is derived from an EMBL/GenBank/DDBJ whole genome shotgun (WGS) entry which is preliminary data.</text>
</comment>
<reference evidence="3" key="1">
    <citation type="journal article" date="2019" name="Int. J. Syst. Evol. Microbiol.">
        <title>The Global Catalogue of Microorganisms (GCM) 10K type strain sequencing project: providing services to taxonomists for standard genome sequencing and annotation.</title>
        <authorList>
            <consortium name="The Broad Institute Genomics Platform"/>
            <consortium name="The Broad Institute Genome Sequencing Center for Infectious Disease"/>
            <person name="Wu L."/>
            <person name="Ma J."/>
        </authorList>
    </citation>
    <scope>NUCLEOTIDE SEQUENCE [LARGE SCALE GENOMIC DNA]</scope>
    <source>
        <strain evidence="3">JCM 19635</strain>
    </source>
</reference>
<keyword evidence="1" id="KW-0812">Transmembrane</keyword>
<dbReference type="Proteomes" id="UP001596513">
    <property type="component" value="Unassembled WGS sequence"/>
</dbReference>
<keyword evidence="3" id="KW-1185">Reference proteome</keyword>
<feature type="transmembrane region" description="Helical" evidence="1">
    <location>
        <begin position="7"/>
        <end position="29"/>
    </location>
</feature>
<proteinExistence type="predicted"/>
<gene>
    <name evidence="2" type="ORF">ACFQT0_30225</name>
</gene>
<evidence type="ECO:0000313" key="2">
    <source>
        <dbReference type="EMBL" id="MFC7671197.1"/>
    </source>
</evidence>
<dbReference type="RefSeq" id="WP_380207172.1">
    <property type="nucleotide sequence ID" value="NZ_JBHTEK010000006.1"/>
</dbReference>
<evidence type="ECO:0000256" key="1">
    <source>
        <dbReference type="SAM" id="Phobius"/>
    </source>
</evidence>
<feature type="transmembrane region" description="Helical" evidence="1">
    <location>
        <begin position="134"/>
        <end position="156"/>
    </location>
</feature>
<accession>A0ABW2UFK7</accession>
<feature type="transmembrane region" description="Helical" evidence="1">
    <location>
        <begin position="168"/>
        <end position="192"/>
    </location>
</feature>
<feature type="transmembrane region" description="Helical" evidence="1">
    <location>
        <begin position="102"/>
        <end position="122"/>
    </location>
</feature>